<dbReference type="Proteomes" id="UP000001340">
    <property type="component" value="Unassembled WGS sequence"/>
</dbReference>
<evidence type="ECO:0000313" key="2">
    <source>
        <dbReference type="Proteomes" id="UP000001340"/>
    </source>
</evidence>
<dbReference type="EMBL" id="AHNR02000075">
    <property type="protein sequence ID" value="EKR52824.1"/>
    <property type="molecule type" value="Genomic_DNA"/>
</dbReference>
<reference evidence="1 2" key="1">
    <citation type="submission" date="2012-10" db="EMBL/GenBank/DDBJ databases">
        <authorList>
            <person name="Harkins D.M."/>
            <person name="Durkin A.S."/>
            <person name="Brinkac L.M."/>
            <person name="Haft D.H."/>
            <person name="Selengut J.D."/>
            <person name="Sanka R."/>
            <person name="DePew J."/>
            <person name="Purushe J."/>
            <person name="Chanthongthip A."/>
            <person name="Lattana O."/>
            <person name="Phetsouvanh R."/>
            <person name="Newton P.N."/>
            <person name="Vinetz J.M."/>
            <person name="Sutton G.G."/>
            <person name="Nierman W.C."/>
            <person name="Fouts D.E."/>
        </authorList>
    </citation>
    <scope>NUCLEOTIDE SEQUENCE [LARGE SCALE GENOMIC DNA]</scope>
    <source>
        <strain evidence="1 2">UI 12758</strain>
    </source>
</reference>
<proteinExistence type="predicted"/>
<evidence type="ECO:0000313" key="1">
    <source>
        <dbReference type="EMBL" id="EKR52824.1"/>
    </source>
</evidence>
<sequence>MLIGTREFFNNSFIKTTKQKNMIEQRFFLDFIDVSLSKMEII</sequence>
<dbReference type="AlphaFoldDB" id="A0A0E2CYL7"/>
<accession>A0A0E2CYL7</accession>
<gene>
    <name evidence="1" type="ORF">LEP1GSC105_2509</name>
</gene>
<organism evidence="1 2">
    <name type="scientific">Leptospira interrogans str. UI 12758</name>
    <dbReference type="NCBI Taxonomy" id="1049938"/>
    <lineage>
        <taxon>Bacteria</taxon>
        <taxon>Pseudomonadati</taxon>
        <taxon>Spirochaetota</taxon>
        <taxon>Spirochaetia</taxon>
        <taxon>Leptospirales</taxon>
        <taxon>Leptospiraceae</taxon>
        <taxon>Leptospira</taxon>
    </lineage>
</organism>
<protein>
    <submittedName>
        <fullName evidence="1">Uncharacterized protein</fullName>
    </submittedName>
</protein>
<comment type="caution">
    <text evidence="1">The sequence shown here is derived from an EMBL/GenBank/DDBJ whole genome shotgun (WGS) entry which is preliminary data.</text>
</comment>
<name>A0A0E2CYL7_LEPIR</name>